<evidence type="ECO:0000256" key="1">
    <source>
        <dbReference type="ARBA" id="ARBA00022448"/>
    </source>
</evidence>
<evidence type="ECO:0000256" key="3">
    <source>
        <dbReference type="ARBA" id="ARBA00022505"/>
    </source>
</evidence>
<dbReference type="InterPro" id="IPR004606">
    <property type="entry name" value="Mop_domain"/>
</dbReference>
<dbReference type="InterPro" id="IPR050334">
    <property type="entry name" value="Molybdenum_import_ModC"/>
</dbReference>
<feature type="domain" description="Mop" evidence="11">
    <location>
        <begin position="319"/>
        <end position="383"/>
    </location>
</feature>
<keyword evidence="5" id="KW-0547">Nucleotide-binding</keyword>
<dbReference type="PROSITE" id="PS00211">
    <property type="entry name" value="ABC_TRANSPORTER_1"/>
    <property type="match status" value="1"/>
</dbReference>
<gene>
    <name evidence="12" type="primary">modC</name>
    <name evidence="12" type="ORF">GCM10009098_01100</name>
</gene>
<dbReference type="SUPFAM" id="SSF50331">
    <property type="entry name" value="MOP-like"/>
    <property type="match status" value="1"/>
</dbReference>
<dbReference type="InterPro" id="IPR003439">
    <property type="entry name" value="ABC_transporter-like_ATP-bd"/>
</dbReference>
<sequence>MSLFQITARQGKHWLAVTEQNCPRQTTTGLTLKLTMQRGDFCLQIDNCLPLRGVTALFGRSGCGKTTLLRAIAGLDRHTGAEVQCGATIWQQDGRFVPVHQRRIGMVFQESSLLAHLTVEQNLLYGFKRLAKHAAIQLKPEQVIQMLELTPLLQQVPSQLSGGQRQRVALGRALLSQPQLLLLDEPLASLDQQSRCEILPFLQSIACQTGIPMLLVSHQLDDVVKLADNLVLMQDGRIHSQGPLQQQLLQPQLAAIGAMSMLDAKSHGCNNHLLKLSIGQQQLQLPAPQHCDSANYSPTSYRLRIQARDVALSLTPLNDSSVSNQLQVSISGFNSAPHPAETLVQLTLEGQPLQALLTKHSVERLGLQVGQQVYAQIKAVALD</sequence>
<dbReference type="InterPro" id="IPR011868">
    <property type="entry name" value="ModC_ABC_ATP-bd"/>
</dbReference>
<keyword evidence="13" id="KW-1185">Reference proteome</keyword>
<dbReference type="SMART" id="SM00382">
    <property type="entry name" value="AAA"/>
    <property type="match status" value="1"/>
</dbReference>
<dbReference type="InterPro" id="IPR027417">
    <property type="entry name" value="P-loop_NTPase"/>
</dbReference>
<dbReference type="PANTHER" id="PTHR43514">
    <property type="entry name" value="ABC TRANSPORTER I FAMILY MEMBER 10"/>
    <property type="match status" value="1"/>
</dbReference>
<dbReference type="SUPFAM" id="SSF52540">
    <property type="entry name" value="P-loop containing nucleoside triphosphate hydrolases"/>
    <property type="match status" value="1"/>
</dbReference>
<evidence type="ECO:0000259" key="11">
    <source>
        <dbReference type="PROSITE" id="PS51866"/>
    </source>
</evidence>
<dbReference type="InterPro" id="IPR008995">
    <property type="entry name" value="Mo/tungstate-bd_C_term_dom"/>
</dbReference>
<keyword evidence="1" id="KW-0813">Transport</keyword>
<evidence type="ECO:0000256" key="2">
    <source>
        <dbReference type="ARBA" id="ARBA00022475"/>
    </source>
</evidence>
<dbReference type="PROSITE" id="PS50893">
    <property type="entry name" value="ABC_TRANSPORTER_2"/>
    <property type="match status" value="1"/>
</dbReference>
<evidence type="ECO:0000256" key="5">
    <source>
        <dbReference type="ARBA" id="ARBA00022741"/>
    </source>
</evidence>
<evidence type="ECO:0000256" key="7">
    <source>
        <dbReference type="ARBA" id="ARBA00022967"/>
    </source>
</evidence>
<dbReference type="Pfam" id="PF00005">
    <property type="entry name" value="ABC_tran"/>
    <property type="match status" value="1"/>
</dbReference>
<dbReference type="Gene3D" id="2.40.50.100">
    <property type="match status" value="1"/>
</dbReference>
<evidence type="ECO:0000256" key="4">
    <source>
        <dbReference type="ARBA" id="ARBA00022519"/>
    </source>
</evidence>
<dbReference type="NCBIfam" id="TIGR02142">
    <property type="entry name" value="modC_ABC"/>
    <property type="match status" value="1"/>
</dbReference>
<name>A0ABN1D8W5_9GAMM</name>
<dbReference type="EMBL" id="BAAAEO010000001">
    <property type="protein sequence ID" value="GAA0537439.1"/>
    <property type="molecule type" value="Genomic_DNA"/>
</dbReference>
<keyword evidence="2" id="KW-1003">Cell membrane</keyword>
<dbReference type="Proteomes" id="UP001501169">
    <property type="component" value="Unassembled WGS sequence"/>
</dbReference>
<evidence type="ECO:0000256" key="9">
    <source>
        <dbReference type="PROSITE-ProRule" id="PRU01213"/>
    </source>
</evidence>
<keyword evidence="7" id="KW-1278">Translocase</keyword>
<comment type="caution">
    <text evidence="12">The sequence shown here is derived from an EMBL/GenBank/DDBJ whole genome shotgun (WGS) entry which is preliminary data.</text>
</comment>
<accession>A0ABN1D8W5</accession>
<reference evidence="12 13" key="1">
    <citation type="journal article" date="2019" name="Int. J. Syst. Evol. Microbiol.">
        <title>The Global Catalogue of Microorganisms (GCM) 10K type strain sequencing project: providing services to taxonomists for standard genome sequencing and annotation.</title>
        <authorList>
            <consortium name="The Broad Institute Genomics Platform"/>
            <consortium name="The Broad Institute Genome Sequencing Center for Infectious Disease"/>
            <person name="Wu L."/>
            <person name="Ma J."/>
        </authorList>
    </citation>
    <scope>NUCLEOTIDE SEQUENCE [LARGE SCALE GENOMIC DNA]</scope>
    <source>
        <strain evidence="12 13">JCM 14331</strain>
    </source>
</reference>
<feature type="domain" description="ABC transporter" evidence="10">
    <location>
        <begin position="12"/>
        <end position="260"/>
    </location>
</feature>
<protein>
    <submittedName>
        <fullName evidence="12">Molybdenum ABC transporter ATP-binding protein</fullName>
    </submittedName>
</protein>
<dbReference type="PROSITE" id="PS51866">
    <property type="entry name" value="MOP"/>
    <property type="match status" value="1"/>
</dbReference>
<proteinExistence type="predicted"/>
<keyword evidence="4" id="KW-0997">Cell inner membrane</keyword>
<keyword evidence="6 12" id="KW-0067">ATP-binding</keyword>
<evidence type="ECO:0000313" key="13">
    <source>
        <dbReference type="Proteomes" id="UP001501169"/>
    </source>
</evidence>
<evidence type="ECO:0000256" key="6">
    <source>
        <dbReference type="ARBA" id="ARBA00022840"/>
    </source>
</evidence>
<keyword evidence="3 9" id="KW-0500">Molybdenum</keyword>
<keyword evidence="8" id="KW-0472">Membrane</keyword>
<dbReference type="PANTHER" id="PTHR43514:SF10">
    <property type="entry name" value="MOLYBDENUM IMPORT ATP-BINDING PROTEIN MODC 2"/>
    <property type="match status" value="1"/>
</dbReference>
<organism evidence="12 13">
    <name type="scientific">Rheinheimera aquimaris</name>
    <dbReference type="NCBI Taxonomy" id="412437"/>
    <lineage>
        <taxon>Bacteria</taxon>
        <taxon>Pseudomonadati</taxon>
        <taxon>Pseudomonadota</taxon>
        <taxon>Gammaproteobacteria</taxon>
        <taxon>Chromatiales</taxon>
        <taxon>Chromatiaceae</taxon>
        <taxon>Rheinheimera</taxon>
    </lineage>
</organism>
<dbReference type="InterPro" id="IPR017871">
    <property type="entry name" value="ABC_transporter-like_CS"/>
</dbReference>
<dbReference type="InterPro" id="IPR005116">
    <property type="entry name" value="Transp-assoc_OB_typ1"/>
</dbReference>
<dbReference type="Pfam" id="PF03459">
    <property type="entry name" value="TOBE"/>
    <property type="match status" value="1"/>
</dbReference>
<evidence type="ECO:0000256" key="8">
    <source>
        <dbReference type="ARBA" id="ARBA00023136"/>
    </source>
</evidence>
<dbReference type="GO" id="GO:0005524">
    <property type="term" value="F:ATP binding"/>
    <property type="evidence" value="ECO:0007669"/>
    <property type="project" value="UniProtKB-KW"/>
</dbReference>
<dbReference type="InterPro" id="IPR003593">
    <property type="entry name" value="AAA+_ATPase"/>
</dbReference>
<dbReference type="Gene3D" id="3.40.50.300">
    <property type="entry name" value="P-loop containing nucleotide triphosphate hydrolases"/>
    <property type="match status" value="1"/>
</dbReference>
<evidence type="ECO:0000259" key="10">
    <source>
        <dbReference type="PROSITE" id="PS50893"/>
    </source>
</evidence>
<dbReference type="RefSeq" id="WP_226765912.1">
    <property type="nucleotide sequence ID" value="NZ_BAAAEO010000001.1"/>
</dbReference>
<evidence type="ECO:0000313" key="12">
    <source>
        <dbReference type="EMBL" id="GAA0537439.1"/>
    </source>
</evidence>